<feature type="signal peptide" evidence="1">
    <location>
        <begin position="1"/>
        <end position="29"/>
    </location>
</feature>
<dbReference type="InterPro" id="IPR011094">
    <property type="entry name" value="Uncharacterised_LppY/LpqO"/>
</dbReference>
<protein>
    <recommendedName>
        <fullName evidence="4">DUF1259 domain-containing protein</fullName>
    </recommendedName>
</protein>
<dbReference type="Pfam" id="PF07485">
    <property type="entry name" value="DUF1529"/>
    <property type="match status" value="2"/>
</dbReference>
<reference evidence="2" key="1">
    <citation type="journal article" date="2023" name="Int. J. Syst. Evol. Microbiol.">
        <title>Methylocystis iwaonis sp. nov., a type II methane-oxidizing bacterium from surface soil of a rice paddy field in Japan, and emended description of the genus Methylocystis (ex Whittenbury et al. 1970) Bowman et al. 1993.</title>
        <authorList>
            <person name="Kaise H."/>
            <person name="Sawadogo J.B."/>
            <person name="Alam M.S."/>
            <person name="Ueno C."/>
            <person name="Dianou D."/>
            <person name="Shinjo R."/>
            <person name="Asakawa S."/>
        </authorList>
    </citation>
    <scope>NUCLEOTIDE SEQUENCE</scope>
    <source>
        <strain evidence="2">LMG27198</strain>
    </source>
</reference>
<sequence length="299" mass="31702">MMQSKVKAMKTTLAALAILGLMSPNIALAETDWSQVDAAIGKKATVVGNVHKYGLPRGDLHVTLDGVTIKPGLALGGWIAFEPAGQDSMMMGDLVLTETELNPVMQSLLANGVEITAVHNHLLRASPAPFYMHIGAHGDPVKLATIVREALAQSKTPFEAATGEPPKLGFDATQVEHALGYQGKNNGGILQFSIPKSEPIRAGGMTVSPAMGTAIAINFEPTGDGKAAITGDFVATAKEVEPLLRSLRENGIEVTALHNHMLDDEPRLFFIHFWANDDAVKLAHGLKSGLDAVHVAPRT</sequence>
<proteinExistence type="predicted"/>
<evidence type="ECO:0000313" key="3">
    <source>
        <dbReference type="Proteomes" id="UP001144323"/>
    </source>
</evidence>
<accession>A0A9W6GZ96</accession>
<gene>
    <name evidence="2" type="ORF">LMG27198_45820</name>
</gene>
<comment type="caution">
    <text evidence="2">The sequence shown here is derived from an EMBL/GenBank/DDBJ whole genome shotgun (WGS) entry which is preliminary data.</text>
</comment>
<dbReference type="RefSeq" id="WP_432806844.1">
    <property type="nucleotide sequence ID" value="NZ_BSEC01000004.1"/>
</dbReference>
<dbReference type="Proteomes" id="UP001144323">
    <property type="component" value="Unassembled WGS sequence"/>
</dbReference>
<evidence type="ECO:0008006" key="4">
    <source>
        <dbReference type="Google" id="ProtNLM"/>
    </source>
</evidence>
<keyword evidence="1" id="KW-0732">Signal</keyword>
<evidence type="ECO:0000313" key="2">
    <source>
        <dbReference type="EMBL" id="GLI95590.1"/>
    </source>
</evidence>
<keyword evidence="3" id="KW-1185">Reference proteome</keyword>
<organism evidence="2 3">
    <name type="scientific">Methylocystis echinoides</name>
    <dbReference type="NCBI Taxonomy" id="29468"/>
    <lineage>
        <taxon>Bacteria</taxon>
        <taxon>Pseudomonadati</taxon>
        <taxon>Pseudomonadota</taxon>
        <taxon>Alphaproteobacteria</taxon>
        <taxon>Hyphomicrobiales</taxon>
        <taxon>Methylocystaceae</taxon>
        <taxon>Methylocystis</taxon>
    </lineage>
</organism>
<name>A0A9W6GZ96_9HYPH</name>
<dbReference type="AlphaFoldDB" id="A0A9W6GZ96"/>
<feature type="chain" id="PRO_5040724180" description="DUF1259 domain-containing protein" evidence="1">
    <location>
        <begin position="30"/>
        <end position="299"/>
    </location>
</feature>
<dbReference type="EMBL" id="BSEC01000004">
    <property type="protein sequence ID" value="GLI95590.1"/>
    <property type="molecule type" value="Genomic_DNA"/>
</dbReference>
<evidence type="ECO:0000256" key="1">
    <source>
        <dbReference type="SAM" id="SignalP"/>
    </source>
</evidence>